<dbReference type="Proteomes" id="UP000752696">
    <property type="component" value="Unassembled WGS sequence"/>
</dbReference>
<accession>A0A6V7H3T3</accession>
<proteinExistence type="predicted"/>
<keyword evidence="2" id="KW-1185">Reference proteome</keyword>
<dbReference type="AlphaFoldDB" id="A0A6V7H3T3"/>
<name>A0A6V7H3T3_9HYME</name>
<sequence>ILIVGETGSCYCLLSSMEASQPGTSNSDWTSTRTQLHHQNYSAFVLSRRKVHE</sequence>
<reference evidence="1" key="1">
    <citation type="submission" date="2020-07" db="EMBL/GenBank/DDBJ databases">
        <authorList>
            <person name="Nazaruddin N."/>
        </authorList>
    </citation>
    <scope>NUCLEOTIDE SEQUENCE</scope>
</reference>
<feature type="non-terminal residue" evidence="1">
    <location>
        <position position="1"/>
    </location>
</feature>
<evidence type="ECO:0000313" key="2">
    <source>
        <dbReference type="Proteomes" id="UP000752696"/>
    </source>
</evidence>
<organism evidence="1 2">
    <name type="scientific">Heterotrigona itama</name>
    <dbReference type="NCBI Taxonomy" id="395501"/>
    <lineage>
        <taxon>Eukaryota</taxon>
        <taxon>Metazoa</taxon>
        <taxon>Ecdysozoa</taxon>
        <taxon>Arthropoda</taxon>
        <taxon>Hexapoda</taxon>
        <taxon>Insecta</taxon>
        <taxon>Pterygota</taxon>
        <taxon>Neoptera</taxon>
        <taxon>Endopterygota</taxon>
        <taxon>Hymenoptera</taxon>
        <taxon>Apocrita</taxon>
        <taxon>Aculeata</taxon>
        <taxon>Apoidea</taxon>
        <taxon>Anthophila</taxon>
        <taxon>Apidae</taxon>
        <taxon>Heterotrigona</taxon>
    </lineage>
</organism>
<gene>
    <name evidence="1" type="ORF">MHI_LOCUS459217</name>
</gene>
<comment type="caution">
    <text evidence="1">The sequence shown here is derived from an EMBL/GenBank/DDBJ whole genome shotgun (WGS) entry which is preliminary data.</text>
</comment>
<evidence type="ECO:0000313" key="1">
    <source>
        <dbReference type="EMBL" id="CAD1474290.1"/>
    </source>
</evidence>
<dbReference type="EMBL" id="CAJDYZ010007425">
    <property type="protein sequence ID" value="CAD1474290.1"/>
    <property type="molecule type" value="Genomic_DNA"/>
</dbReference>
<feature type="non-terminal residue" evidence="1">
    <location>
        <position position="53"/>
    </location>
</feature>
<protein>
    <submittedName>
        <fullName evidence="1">Uncharacterized protein</fullName>
    </submittedName>
</protein>